<keyword evidence="8" id="KW-0564">Palmitate</keyword>
<dbReference type="InterPro" id="IPR000499">
    <property type="entry name" value="Endthln_rcpt"/>
</dbReference>
<dbReference type="InterPro" id="IPR017452">
    <property type="entry name" value="GPCR_Rhodpsn_7TM"/>
</dbReference>
<reference evidence="19 20" key="1">
    <citation type="submission" date="2018-03" db="EMBL/GenBank/DDBJ databases">
        <title>Draft genome sequence of Rohu Carp (Labeo rohita).</title>
        <authorList>
            <person name="Das P."/>
            <person name="Kushwaha B."/>
            <person name="Joshi C.G."/>
            <person name="Kumar D."/>
            <person name="Nagpure N.S."/>
            <person name="Sahoo L."/>
            <person name="Das S.P."/>
            <person name="Bit A."/>
            <person name="Patnaik S."/>
            <person name="Meher P.K."/>
            <person name="Jayasankar P."/>
            <person name="Koringa P.G."/>
            <person name="Patel N.V."/>
            <person name="Hinsu A.T."/>
            <person name="Kumar R."/>
            <person name="Pandey M."/>
            <person name="Agarwal S."/>
            <person name="Srivastava S."/>
            <person name="Singh M."/>
            <person name="Iquebal M.A."/>
            <person name="Jaiswal S."/>
            <person name="Angadi U.B."/>
            <person name="Kumar N."/>
            <person name="Raza M."/>
            <person name="Shah T.M."/>
            <person name="Rai A."/>
            <person name="Jena J.K."/>
        </authorList>
    </citation>
    <scope>NUCLEOTIDE SEQUENCE [LARGE SCALE GENOMIC DNA]</scope>
    <source>
        <strain evidence="19">DASCIFA01</strain>
        <tissue evidence="19">Testis</tissue>
    </source>
</reference>
<evidence type="ECO:0000313" key="20">
    <source>
        <dbReference type="Proteomes" id="UP000290572"/>
    </source>
</evidence>
<keyword evidence="3" id="KW-1003">Cell membrane</keyword>
<dbReference type="InterPro" id="IPR000276">
    <property type="entry name" value="GPCR_Rhodpsn"/>
</dbReference>
<evidence type="ECO:0000256" key="14">
    <source>
        <dbReference type="RuleBase" id="RU000688"/>
    </source>
</evidence>
<keyword evidence="20" id="KW-1185">Reference proteome</keyword>
<feature type="transmembrane region" description="Helical" evidence="16">
    <location>
        <begin position="98"/>
        <end position="119"/>
    </location>
</feature>
<evidence type="ECO:0000256" key="16">
    <source>
        <dbReference type="SAM" id="Phobius"/>
    </source>
</evidence>
<keyword evidence="4 14" id="KW-0812">Transmembrane</keyword>
<dbReference type="PRINTS" id="PR00366">
    <property type="entry name" value="ENDOTHELINR"/>
</dbReference>
<evidence type="ECO:0000256" key="5">
    <source>
        <dbReference type="ARBA" id="ARBA00022989"/>
    </source>
</evidence>
<feature type="transmembrane region" description="Helical" evidence="16">
    <location>
        <begin position="178"/>
        <end position="200"/>
    </location>
</feature>
<comment type="caution">
    <text evidence="19">The sequence shown here is derived from an EMBL/GenBank/DDBJ whole genome shotgun (WGS) entry which is preliminary data.</text>
</comment>
<accession>A0A498MLI8</accession>
<dbReference type="EMBL" id="QBIY01012622">
    <property type="protein sequence ID" value="RXN21110.1"/>
    <property type="molecule type" value="Genomic_DNA"/>
</dbReference>
<dbReference type="PRINTS" id="PR00237">
    <property type="entry name" value="GPCRRHODOPSN"/>
</dbReference>
<feature type="transmembrane region" description="Helical" evidence="16">
    <location>
        <begin position="231"/>
        <end position="249"/>
    </location>
</feature>
<evidence type="ECO:0000256" key="17">
    <source>
        <dbReference type="SAM" id="SignalP"/>
    </source>
</evidence>
<dbReference type="PRINTS" id="PR00571">
    <property type="entry name" value="ENDOTHELINBR"/>
</dbReference>
<evidence type="ECO:0000256" key="6">
    <source>
        <dbReference type="ARBA" id="ARBA00023040"/>
    </source>
</evidence>
<evidence type="ECO:0000256" key="15">
    <source>
        <dbReference type="SAM" id="MobiDB-lite"/>
    </source>
</evidence>
<dbReference type="InterPro" id="IPR001112">
    <property type="entry name" value="ETB_rcpt"/>
</dbReference>
<dbReference type="PANTHER" id="PTHR46099">
    <property type="entry name" value="G_PROTEIN_RECEP_F1_2 DOMAIN-CONTAINING PROTEIN"/>
    <property type="match status" value="1"/>
</dbReference>
<keyword evidence="6 14" id="KW-0297">G-protein coupled receptor</keyword>
<evidence type="ECO:0000256" key="12">
    <source>
        <dbReference type="ARBA" id="ARBA00023288"/>
    </source>
</evidence>
<keyword evidence="17" id="KW-0732">Signal</keyword>
<comment type="similarity">
    <text evidence="14">Belongs to the G-protein coupled receptor 1 family.</text>
</comment>
<feature type="transmembrane region" description="Helical" evidence="16">
    <location>
        <begin position="62"/>
        <end position="86"/>
    </location>
</feature>
<keyword evidence="11 14" id="KW-0807">Transducer</keyword>
<evidence type="ECO:0000256" key="9">
    <source>
        <dbReference type="ARBA" id="ARBA00023157"/>
    </source>
</evidence>
<evidence type="ECO:0000256" key="13">
    <source>
        <dbReference type="ARBA" id="ARBA00032475"/>
    </source>
</evidence>
<dbReference type="STRING" id="84645.A0A498MLI8"/>
<feature type="region of interest" description="Disordered" evidence="15">
    <location>
        <begin position="332"/>
        <end position="358"/>
    </location>
</feature>
<feature type="transmembrane region" description="Helical" evidence="16">
    <location>
        <begin position="139"/>
        <end position="157"/>
    </location>
</feature>
<evidence type="ECO:0000256" key="11">
    <source>
        <dbReference type="ARBA" id="ARBA00023224"/>
    </source>
</evidence>
<evidence type="ECO:0000313" key="19">
    <source>
        <dbReference type="EMBL" id="RXN21110.1"/>
    </source>
</evidence>
<keyword evidence="12" id="KW-0449">Lipoprotein</keyword>
<feature type="domain" description="G-protein coupled receptors family 1 profile" evidence="18">
    <location>
        <begin position="78"/>
        <end position="260"/>
    </location>
</feature>
<dbReference type="Pfam" id="PF00001">
    <property type="entry name" value="7tm_1"/>
    <property type="match status" value="2"/>
</dbReference>
<evidence type="ECO:0000256" key="2">
    <source>
        <dbReference type="ARBA" id="ARBA00015019"/>
    </source>
</evidence>
<keyword evidence="9" id="KW-1015">Disulfide bond</keyword>
<feature type="compositionally biased region" description="Polar residues" evidence="15">
    <location>
        <begin position="340"/>
        <end position="352"/>
    </location>
</feature>
<evidence type="ECO:0000256" key="7">
    <source>
        <dbReference type="ARBA" id="ARBA00023136"/>
    </source>
</evidence>
<keyword evidence="7 16" id="KW-0472">Membrane</keyword>
<evidence type="ECO:0000256" key="3">
    <source>
        <dbReference type="ARBA" id="ARBA00022475"/>
    </source>
</evidence>
<evidence type="ECO:0000256" key="10">
    <source>
        <dbReference type="ARBA" id="ARBA00023170"/>
    </source>
</evidence>
<sequence length="370" mass="41333">MEGLVIVLLLLCFNSSVGFISAQTTDKPPDDAKNISWKPLNGTANKTPMCSGPARIKDAFKYINTVVSCFVFLFGMVGNVTLLRIIKEHKCMRNGPNILIGSLALGDILHILIGIPINVYKLLAVDWPFGVLLCKLVPFIQKTSVGITVLSLCALSIDRYRVVASRSRIKGLGFPKWTAIKLSLIWTISTLLAVPEAVAFDLITMDYRGEHLRICLLHPVQSTPFMKRHEVAWTVFCLVLVFAVCWFPLHLSRILKLTIYDEHDPNRCKLLSTFLVLDYIGLNMASVNSCINPMALYVVSKRFKNYFKAILAAGCCRSSKPVLVHEEKQNFMRSKVTEPPSDNSNSGKQESASGDDERKTFLQKFACLKT</sequence>
<dbReference type="AlphaFoldDB" id="A0A498MLI8"/>
<comment type="subcellular location">
    <subcellularLocation>
        <location evidence="1">Cell membrane</location>
        <topology evidence="1">Multi-pass membrane protein</topology>
    </subcellularLocation>
</comment>
<dbReference type="PROSITE" id="PS50262">
    <property type="entry name" value="G_PROTEIN_RECEP_F1_2"/>
    <property type="match status" value="1"/>
</dbReference>
<dbReference type="PROSITE" id="PS00237">
    <property type="entry name" value="G_PROTEIN_RECEP_F1_1"/>
    <property type="match status" value="1"/>
</dbReference>
<dbReference type="SUPFAM" id="SSF81321">
    <property type="entry name" value="Family A G protein-coupled receptor-like"/>
    <property type="match status" value="1"/>
</dbReference>
<evidence type="ECO:0000256" key="1">
    <source>
        <dbReference type="ARBA" id="ARBA00004651"/>
    </source>
</evidence>
<organism evidence="19 20">
    <name type="scientific">Labeo rohita</name>
    <name type="common">Indian major carp</name>
    <name type="synonym">Cyprinus rohita</name>
    <dbReference type="NCBI Taxonomy" id="84645"/>
    <lineage>
        <taxon>Eukaryota</taxon>
        <taxon>Metazoa</taxon>
        <taxon>Chordata</taxon>
        <taxon>Craniata</taxon>
        <taxon>Vertebrata</taxon>
        <taxon>Euteleostomi</taxon>
        <taxon>Actinopterygii</taxon>
        <taxon>Neopterygii</taxon>
        <taxon>Teleostei</taxon>
        <taxon>Ostariophysi</taxon>
        <taxon>Cypriniformes</taxon>
        <taxon>Cyprinidae</taxon>
        <taxon>Labeoninae</taxon>
        <taxon>Labeonini</taxon>
        <taxon>Labeo</taxon>
    </lineage>
</organism>
<dbReference type="GO" id="GO:0005886">
    <property type="term" value="C:plasma membrane"/>
    <property type="evidence" value="ECO:0007669"/>
    <property type="project" value="UniProtKB-SubCell"/>
</dbReference>
<feature type="chain" id="PRO_5019800074" description="Endothelin receptor type B" evidence="17">
    <location>
        <begin position="23"/>
        <end position="370"/>
    </location>
</feature>
<protein>
    <recommendedName>
        <fullName evidence="2">Endothelin receptor type B</fullName>
    </recommendedName>
    <alternativeName>
        <fullName evidence="13">Endothelin receptor non-selective type</fullName>
    </alternativeName>
</protein>
<keyword evidence="5 16" id="KW-1133">Transmembrane helix</keyword>
<dbReference type="GO" id="GO:0048066">
    <property type="term" value="P:developmental pigmentation"/>
    <property type="evidence" value="ECO:0007669"/>
    <property type="project" value="TreeGrafter"/>
</dbReference>
<dbReference type="Proteomes" id="UP000290572">
    <property type="component" value="Unassembled WGS sequence"/>
</dbReference>
<evidence type="ECO:0000256" key="4">
    <source>
        <dbReference type="ARBA" id="ARBA00022692"/>
    </source>
</evidence>
<dbReference type="GO" id="GO:0004962">
    <property type="term" value="F:endothelin receptor activity"/>
    <property type="evidence" value="ECO:0007669"/>
    <property type="project" value="InterPro"/>
</dbReference>
<evidence type="ECO:0000256" key="8">
    <source>
        <dbReference type="ARBA" id="ARBA00023139"/>
    </source>
</evidence>
<dbReference type="GO" id="GO:0008217">
    <property type="term" value="P:regulation of blood pressure"/>
    <property type="evidence" value="ECO:0007669"/>
    <property type="project" value="InterPro"/>
</dbReference>
<evidence type="ECO:0000259" key="18">
    <source>
        <dbReference type="PROSITE" id="PS50262"/>
    </source>
</evidence>
<dbReference type="InterPro" id="IPR051193">
    <property type="entry name" value="GPCR_endothelin_rcpt"/>
</dbReference>
<feature type="signal peptide" evidence="17">
    <location>
        <begin position="1"/>
        <end position="22"/>
    </location>
</feature>
<name>A0A498MLI8_LABRO</name>
<dbReference type="GO" id="GO:0042310">
    <property type="term" value="P:vasoconstriction"/>
    <property type="evidence" value="ECO:0007669"/>
    <property type="project" value="InterPro"/>
</dbReference>
<dbReference type="PANTHER" id="PTHR46099:SF3">
    <property type="entry name" value="ENDOTHELIN RECEPTOR TYPE B"/>
    <property type="match status" value="1"/>
</dbReference>
<proteinExistence type="inferred from homology"/>
<gene>
    <name evidence="19" type="ORF">ROHU_024496</name>
</gene>
<dbReference type="GO" id="GO:0048484">
    <property type="term" value="P:enteric nervous system development"/>
    <property type="evidence" value="ECO:0007669"/>
    <property type="project" value="InterPro"/>
</dbReference>
<dbReference type="Gene3D" id="1.20.1070.10">
    <property type="entry name" value="Rhodopsin 7-helix transmembrane proteins"/>
    <property type="match status" value="2"/>
</dbReference>
<keyword evidence="10 14" id="KW-0675">Receptor</keyword>